<evidence type="ECO:0000313" key="1">
    <source>
        <dbReference type="EMBL" id="KAG6464607.1"/>
    </source>
</evidence>
<dbReference type="Proteomes" id="UP000791440">
    <property type="component" value="Unassembled WGS sequence"/>
</dbReference>
<comment type="caution">
    <text evidence="1">The sequence shown here is derived from an EMBL/GenBank/DDBJ whole genome shotgun (WGS) entry which is preliminary data.</text>
</comment>
<organism evidence="1 2">
    <name type="scientific">Manduca sexta</name>
    <name type="common">Tobacco hawkmoth</name>
    <name type="synonym">Tobacco hornworm</name>
    <dbReference type="NCBI Taxonomy" id="7130"/>
    <lineage>
        <taxon>Eukaryota</taxon>
        <taxon>Metazoa</taxon>
        <taxon>Ecdysozoa</taxon>
        <taxon>Arthropoda</taxon>
        <taxon>Hexapoda</taxon>
        <taxon>Insecta</taxon>
        <taxon>Pterygota</taxon>
        <taxon>Neoptera</taxon>
        <taxon>Endopterygota</taxon>
        <taxon>Lepidoptera</taxon>
        <taxon>Glossata</taxon>
        <taxon>Ditrysia</taxon>
        <taxon>Bombycoidea</taxon>
        <taxon>Sphingidae</taxon>
        <taxon>Sphinginae</taxon>
        <taxon>Sphingini</taxon>
        <taxon>Manduca</taxon>
    </lineage>
</organism>
<name>A0A921ZUX6_MANSE</name>
<keyword evidence="2" id="KW-1185">Reference proteome</keyword>
<protein>
    <submittedName>
        <fullName evidence="1">Uncharacterized protein</fullName>
    </submittedName>
</protein>
<evidence type="ECO:0000313" key="2">
    <source>
        <dbReference type="Proteomes" id="UP000791440"/>
    </source>
</evidence>
<reference evidence="1" key="2">
    <citation type="submission" date="2020-12" db="EMBL/GenBank/DDBJ databases">
        <authorList>
            <person name="Kanost M."/>
        </authorList>
    </citation>
    <scope>NUCLEOTIDE SEQUENCE</scope>
</reference>
<gene>
    <name evidence="1" type="ORF">O3G_MSEX014627</name>
</gene>
<reference evidence="1" key="1">
    <citation type="journal article" date="2016" name="Insect Biochem. Mol. Biol.">
        <title>Multifaceted biological insights from a draft genome sequence of the tobacco hornworm moth, Manduca sexta.</title>
        <authorList>
            <person name="Kanost M.R."/>
            <person name="Arrese E.L."/>
            <person name="Cao X."/>
            <person name="Chen Y.R."/>
            <person name="Chellapilla S."/>
            <person name="Goldsmith M.R."/>
            <person name="Grosse-Wilde E."/>
            <person name="Heckel D.G."/>
            <person name="Herndon N."/>
            <person name="Jiang H."/>
            <person name="Papanicolaou A."/>
            <person name="Qu J."/>
            <person name="Soulages J.L."/>
            <person name="Vogel H."/>
            <person name="Walters J."/>
            <person name="Waterhouse R.M."/>
            <person name="Ahn S.J."/>
            <person name="Almeida F.C."/>
            <person name="An C."/>
            <person name="Aqrawi P."/>
            <person name="Bretschneider A."/>
            <person name="Bryant W.B."/>
            <person name="Bucks S."/>
            <person name="Chao H."/>
            <person name="Chevignon G."/>
            <person name="Christen J.M."/>
            <person name="Clarke D.F."/>
            <person name="Dittmer N.T."/>
            <person name="Ferguson L.C.F."/>
            <person name="Garavelou S."/>
            <person name="Gordon K.H.J."/>
            <person name="Gunaratna R.T."/>
            <person name="Han Y."/>
            <person name="Hauser F."/>
            <person name="He Y."/>
            <person name="Heidel-Fischer H."/>
            <person name="Hirsh A."/>
            <person name="Hu Y."/>
            <person name="Jiang H."/>
            <person name="Kalra D."/>
            <person name="Klinner C."/>
            <person name="Konig C."/>
            <person name="Kovar C."/>
            <person name="Kroll A.R."/>
            <person name="Kuwar S.S."/>
            <person name="Lee S.L."/>
            <person name="Lehman R."/>
            <person name="Li K."/>
            <person name="Li Z."/>
            <person name="Liang H."/>
            <person name="Lovelace S."/>
            <person name="Lu Z."/>
            <person name="Mansfield J.H."/>
            <person name="McCulloch K.J."/>
            <person name="Mathew T."/>
            <person name="Morton B."/>
            <person name="Muzny D.M."/>
            <person name="Neunemann D."/>
            <person name="Ongeri F."/>
            <person name="Pauchet Y."/>
            <person name="Pu L.L."/>
            <person name="Pyrousis I."/>
            <person name="Rao X.J."/>
            <person name="Redding A."/>
            <person name="Roesel C."/>
            <person name="Sanchez-Gracia A."/>
            <person name="Schaack S."/>
            <person name="Shukla A."/>
            <person name="Tetreau G."/>
            <person name="Wang Y."/>
            <person name="Xiong G.H."/>
            <person name="Traut W."/>
            <person name="Walsh T.K."/>
            <person name="Worley K.C."/>
            <person name="Wu D."/>
            <person name="Wu W."/>
            <person name="Wu Y.Q."/>
            <person name="Zhang X."/>
            <person name="Zou Z."/>
            <person name="Zucker H."/>
            <person name="Briscoe A.D."/>
            <person name="Burmester T."/>
            <person name="Clem R.J."/>
            <person name="Feyereisen R."/>
            <person name="Grimmelikhuijzen C.J.P."/>
            <person name="Hamodrakas S.J."/>
            <person name="Hansson B.S."/>
            <person name="Huguet E."/>
            <person name="Jermiin L.S."/>
            <person name="Lan Q."/>
            <person name="Lehman H.K."/>
            <person name="Lorenzen M."/>
            <person name="Merzendorfer H."/>
            <person name="Michalopoulos I."/>
            <person name="Morton D.B."/>
            <person name="Muthukrishnan S."/>
            <person name="Oakeshott J.G."/>
            <person name="Palmer W."/>
            <person name="Park Y."/>
            <person name="Passarelli A.L."/>
            <person name="Rozas J."/>
            <person name="Schwartz L.M."/>
            <person name="Smith W."/>
            <person name="Southgate A."/>
            <person name="Vilcinskas A."/>
            <person name="Vogt R."/>
            <person name="Wang P."/>
            <person name="Werren J."/>
            <person name="Yu X.Q."/>
            <person name="Zhou J.J."/>
            <person name="Brown S.J."/>
            <person name="Scherer S.E."/>
            <person name="Richards S."/>
            <person name="Blissard G.W."/>
        </authorList>
    </citation>
    <scope>NUCLEOTIDE SEQUENCE</scope>
</reference>
<accession>A0A921ZUX6</accession>
<sequence>MTRPDNSCGPPAECTYIHGGTFPDDHLLLQYKHYSYHPPFLVPLLVLSSNPGNIHQSLPRSPYYNYPITILVLVYNFITPLIACPQLDYSTIYHNLMENSVTLHILMDDDFMLSKKRASKYLFGVDSALAYTNKDYERLVGDAGLRKQVKLPKDKLGLCASLALETNGTLLAGAKLQGDRPTARRFSTVAGARAALSPARCAAARCECRERALHCRLCADPQALVRTTHHFIHQHTPHYFHSLTVCVSNMSAHTLRWIAWELRLRSVHLRGDTATQKMGCASSWMKLLILLLISFQSRRIAVSPAYKSEETKCTCVLRSHYTCLIYNILCAPG</sequence>
<dbReference type="EMBL" id="JH669213">
    <property type="protein sequence ID" value="KAG6464607.1"/>
    <property type="molecule type" value="Genomic_DNA"/>
</dbReference>
<proteinExistence type="predicted"/>
<dbReference type="AlphaFoldDB" id="A0A921ZUX6"/>